<dbReference type="Proteomes" id="UP000178348">
    <property type="component" value="Unassembled WGS sequence"/>
</dbReference>
<evidence type="ECO:0000259" key="6">
    <source>
        <dbReference type="Pfam" id="PF09864"/>
    </source>
</evidence>
<keyword evidence="5" id="KW-0812">Transmembrane</keyword>
<keyword evidence="3" id="KW-0564">Palmitate</keyword>
<organism evidence="7 8">
    <name type="scientific">Candidatus Liptonbacteria bacterium RIFCSPLOWO2_01_FULL_53_13</name>
    <dbReference type="NCBI Taxonomy" id="1798651"/>
    <lineage>
        <taxon>Bacteria</taxon>
        <taxon>Candidatus Liptoniibacteriota</taxon>
    </lineage>
</organism>
<name>A0A1G2CN19_9BACT</name>
<dbReference type="AlphaFoldDB" id="A0A1G2CN19"/>
<dbReference type="EMBL" id="MHLB01000024">
    <property type="protein sequence ID" value="OGZ02021.1"/>
    <property type="molecule type" value="Genomic_DNA"/>
</dbReference>
<evidence type="ECO:0000256" key="1">
    <source>
        <dbReference type="ARBA" id="ARBA00022729"/>
    </source>
</evidence>
<dbReference type="InterPro" id="IPR018660">
    <property type="entry name" value="MliC"/>
</dbReference>
<evidence type="ECO:0000313" key="7">
    <source>
        <dbReference type="EMBL" id="OGZ02021.1"/>
    </source>
</evidence>
<feature type="transmembrane region" description="Helical" evidence="5">
    <location>
        <begin position="21"/>
        <end position="43"/>
    </location>
</feature>
<protein>
    <recommendedName>
        <fullName evidence="6">C-type lysozyme inhibitor domain-containing protein</fullName>
    </recommendedName>
</protein>
<comment type="caution">
    <text evidence="7">The sequence shown here is derived from an EMBL/GenBank/DDBJ whole genome shotgun (WGS) entry which is preliminary data.</text>
</comment>
<feature type="domain" description="C-type lysozyme inhibitor" evidence="6">
    <location>
        <begin position="337"/>
        <end position="404"/>
    </location>
</feature>
<dbReference type="Gene3D" id="2.40.128.200">
    <property type="match status" value="1"/>
</dbReference>
<evidence type="ECO:0000256" key="3">
    <source>
        <dbReference type="ARBA" id="ARBA00023139"/>
    </source>
</evidence>
<keyword evidence="4" id="KW-0449">Lipoprotein</keyword>
<proteinExistence type="predicted"/>
<reference evidence="7 8" key="1">
    <citation type="journal article" date="2016" name="Nat. Commun.">
        <title>Thousands of microbial genomes shed light on interconnected biogeochemical processes in an aquifer system.</title>
        <authorList>
            <person name="Anantharaman K."/>
            <person name="Brown C.T."/>
            <person name="Hug L.A."/>
            <person name="Sharon I."/>
            <person name="Castelle C.J."/>
            <person name="Probst A.J."/>
            <person name="Thomas B.C."/>
            <person name="Singh A."/>
            <person name="Wilkins M.J."/>
            <person name="Karaoz U."/>
            <person name="Brodie E.L."/>
            <person name="Williams K.H."/>
            <person name="Hubbard S.S."/>
            <person name="Banfield J.F."/>
        </authorList>
    </citation>
    <scope>NUCLEOTIDE SEQUENCE [LARGE SCALE GENOMIC DNA]</scope>
</reference>
<gene>
    <name evidence="7" type="ORF">A2946_03730</name>
</gene>
<accession>A0A1G2CN19</accession>
<dbReference type="InterPro" id="IPR036328">
    <property type="entry name" value="MliC_sf"/>
</dbReference>
<keyword evidence="2 5" id="KW-0472">Membrane</keyword>
<dbReference type="SUPFAM" id="SSF141488">
    <property type="entry name" value="YdhA-like"/>
    <property type="match status" value="1"/>
</dbReference>
<dbReference type="Pfam" id="PF09864">
    <property type="entry name" value="MliC"/>
    <property type="match status" value="1"/>
</dbReference>
<evidence type="ECO:0000256" key="5">
    <source>
        <dbReference type="SAM" id="Phobius"/>
    </source>
</evidence>
<evidence type="ECO:0000313" key="8">
    <source>
        <dbReference type="Proteomes" id="UP000178348"/>
    </source>
</evidence>
<evidence type="ECO:0000256" key="2">
    <source>
        <dbReference type="ARBA" id="ARBA00023136"/>
    </source>
</evidence>
<keyword evidence="5" id="KW-1133">Transmembrane helix</keyword>
<keyword evidence="1" id="KW-0732">Signal</keyword>
<sequence>MDIKGERGREKALQNTHMPKSTKIVIIVSVVILAAILGSVYFWKNRQPAPSIQITSPQSGATVITGSLQTIQWESKDTTSTDKISITIRRIPPPPLQTEGQEFDPIIFIGLPNTGSKEWVVSDRYPPGTYVLGVTAHDSVPVTNPLFAESAPFTIVPPLAQDLLPLYGQSSWSAPRLFPLELPQRVLYGTGIETEAETGTIDPANAFVPFDAYYAKKLKALGWKVDISLQANGPASGQTIYRKGDGFIAVNFYTIFHVRSDVTPSRCPCDVKLVLFSTTEKSATTATETEKGALVGGDSDAHGCIGSAGYSWCGARGECVRPWEAYCTATAPKKVTFSCDEAKTIGASFYVGDDKFVDLELSDGRKLSVPRAMSASGARYANADESFVFWNKGDTAFVTEGAASETTFANCILNAE</sequence>
<evidence type="ECO:0000256" key="4">
    <source>
        <dbReference type="ARBA" id="ARBA00023288"/>
    </source>
</evidence>